<evidence type="ECO:0000313" key="3">
    <source>
        <dbReference type="Proteomes" id="UP001500888"/>
    </source>
</evidence>
<feature type="region of interest" description="Disordered" evidence="1">
    <location>
        <begin position="33"/>
        <end position="90"/>
    </location>
</feature>
<feature type="compositionally biased region" description="Low complexity" evidence="1">
    <location>
        <begin position="47"/>
        <end position="77"/>
    </location>
</feature>
<dbReference type="EMBL" id="BAAAZR010000027">
    <property type="protein sequence ID" value="GAA3828368.1"/>
    <property type="molecule type" value="Genomic_DNA"/>
</dbReference>
<proteinExistence type="predicted"/>
<sequence>MADELVFDHISDLSHGTDISGPRCCPGKRTLRAADAPAKRPAGGALAKRPVAGAPAKGPVAGALAKRPTAGAPAKRPAGGRGEVSDGIGL</sequence>
<name>A0ABP7IWU7_9ACTN</name>
<comment type="caution">
    <text evidence="2">The sequence shown here is derived from an EMBL/GenBank/DDBJ whole genome shotgun (WGS) entry which is preliminary data.</text>
</comment>
<protein>
    <submittedName>
        <fullName evidence="2">Uncharacterized protein</fullName>
    </submittedName>
</protein>
<accession>A0ABP7IWU7</accession>
<evidence type="ECO:0000313" key="2">
    <source>
        <dbReference type="EMBL" id="GAA3828368.1"/>
    </source>
</evidence>
<dbReference type="Proteomes" id="UP001500888">
    <property type="component" value="Unassembled WGS sequence"/>
</dbReference>
<keyword evidence="3" id="KW-1185">Reference proteome</keyword>
<gene>
    <name evidence="2" type="ORF">GCM10022226_56490</name>
</gene>
<evidence type="ECO:0000256" key="1">
    <source>
        <dbReference type="SAM" id="MobiDB-lite"/>
    </source>
</evidence>
<reference evidence="3" key="1">
    <citation type="journal article" date="2019" name="Int. J. Syst. Evol. Microbiol.">
        <title>The Global Catalogue of Microorganisms (GCM) 10K type strain sequencing project: providing services to taxonomists for standard genome sequencing and annotation.</title>
        <authorList>
            <consortium name="The Broad Institute Genomics Platform"/>
            <consortium name="The Broad Institute Genome Sequencing Center for Infectious Disease"/>
            <person name="Wu L."/>
            <person name="Ma J."/>
        </authorList>
    </citation>
    <scope>NUCLEOTIDE SEQUENCE [LARGE SCALE GENOMIC DNA]</scope>
    <source>
        <strain evidence="3">JCM 16908</strain>
    </source>
</reference>
<organism evidence="2 3">
    <name type="scientific">Sphaerisporangium flaviroseum</name>
    <dbReference type="NCBI Taxonomy" id="509199"/>
    <lineage>
        <taxon>Bacteria</taxon>
        <taxon>Bacillati</taxon>
        <taxon>Actinomycetota</taxon>
        <taxon>Actinomycetes</taxon>
        <taxon>Streptosporangiales</taxon>
        <taxon>Streptosporangiaceae</taxon>
        <taxon>Sphaerisporangium</taxon>
    </lineage>
</organism>